<dbReference type="Pfam" id="PF12833">
    <property type="entry name" value="HTH_18"/>
    <property type="match status" value="1"/>
</dbReference>
<dbReference type="InterPro" id="IPR018060">
    <property type="entry name" value="HTH_AraC"/>
</dbReference>
<evidence type="ECO:0000256" key="1">
    <source>
        <dbReference type="ARBA" id="ARBA00023015"/>
    </source>
</evidence>
<dbReference type="PRINTS" id="PR00032">
    <property type="entry name" value="HTHARAC"/>
</dbReference>
<keyword evidence="3" id="KW-0804">Transcription</keyword>
<protein>
    <submittedName>
        <fullName evidence="5">AraC-like DNA-binding protein</fullName>
    </submittedName>
</protein>
<dbReference type="Gene3D" id="1.10.10.60">
    <property type="entry name" value="Homeodomain-like"/>
    <property type="match status" value="2"/>
</dbReference>
<organism evidence="5 6">
    <name type="scientific">Rhizobium esperanzae</name>
    <dbReference type="NCBI Taxonomy" id="1967781"/>
    <lineage>
        <taxon>Bacteria</taxon>
        <taxon>Pseudomonadati</taxon>
        <taxon>Pseudomonadota</taxon>
        <taxon>Alphaproteobacteria</taxon>
        <taxon>Hyphomicrobiales</taxon>
        <taxon>Rhizobiaceae</taxon>
        <taxon>Rhizobium/Agrobacterium group</taxon>
        <taxon>Rhizobium</taxon>
    </lineage>
</organism>
<gene>
    <name evidence="5" type="ORF">GGE15_001406</name>
</gene>
<evidence type="ECO:0000313" key="5">
    <source>
        <dbReference type="EMBL" id="MBB4438157.1"/>
    </source>
</evidence>
<dbReference type="GO" id="GO:0003700">
    <property type="term" value="F:DNA-binding transcription factor activity"/>
    <property type="evidence" value="ECO:0007669"/>
    <property type="project" value="InterPro"/>
</dbReference>
<feature type="domain" description="HTH araC/xylS-type" evidence="4">
    <location>
        <begin position="336"/>
        <end position="434"/>
    </location>
</feature>
<accession>A0A7W6XUC4</accession>
<dbReference type="SMART" id="SM00342">
    <property type="entry name" value="HTH_ARAC"/>
    <property type="match status" value="1"/>
</dbReference>
<evidence type="ECO:0000259" key="4">
    <source>
        <dbReference type="PROSITE" id="PS01124"/>
    </source>
</evidence>
<dbReference type="InterPro" id="IPR009057">
    <property type="entry name" value="Homeodomain-like_sf"/>
</dbReference>
<sequence length="435" mass="47717">MIDIDEIKHDQEGIIGREEDGMPRTFINVVKMNDRELRLAKRPDNQGPRSTDAKTCCNPVADRQRFTQMCLDPPGWERYSPTVAMPRFASFYTSSKHLSCTKASSSMRFGEFPEGCAEGLSAKLVKKRKLSVLVPISDNHVKSLGATGTDTFGCPLKQLSINQALAGSDIAVFRKGTSVLGLDQVKTTASDRGFVVGVSSIGGHTRRIHHQHHVTTHDFAENSIYIRDLSEAYKADLSGSFEFLLFEISPAALIRIADGAELSGISSLAAETGSKDIVLANLARALIPALEKPEEASALFIDQMTTAIGTYLVQRYGGRAVATPNRSRSLSRTHEHLAKTLLVENLDGDISIEQVAQACNLSRGYFIRAFRETTGMTPYQWLLSQRIDRARTLLRTSNAPLAEVAIACGFADQSHFTRVFATVVGATPGNWRRNV</sequence>
<reference evidence="5 6" key="1">
    <citation type="submission" date="2020-08" db="EMBL/GenBank/DDBJ databases">
        <title>Genomic Encyclopedia of Type Strains, Phase IV (KMG-V): Genome sequencing to study the core and pangenomes of soil and plant-associated prokaryotes.</title>
        <authorList>
            <person name="Whitman W."/>
        </authorList>
    </citation>
    <scope>NUCLEOTIDE SEQUENCE [LARGE SCALE GENOMIC DNA]</scope>
    <source>
        <strain evidence="5 6">SEMIA 414</strain>
    </source>
</reference>
<keyword evidence="2 5" id="KW-0238">DNA-binding</keyword>
<dbReference type="PROSITE" id="PS00041">
    <property type="entry name" value="HTH_ARAC_FAMILY_1"/>
    <property type="match status" value="1"/>
</dbReference>
<name>A0A7W6XUC4_9HYPH</name>
<evidence type="ECO:0000313" key="6">
    <source>
        <dbReference type="Proteomes" id="UP000533724"/>
    </source>
</evidence>
<dbReference type="Proteomes" id="UP000533724">
    <property type="component" value="Unassembled WGS sequence"/>
</dbReference>
<dbReference type="PANTHER" id="PTHR46796:SF14">
    <property type="entry name" value="TRANSCRIPTIONAL REGULATORY PROTEIN"/>
    <property type="match status" value="1"/>
</dbReference>
<dbReference type="PANTHER" id="PTHR46796">
    <property type="entry name" value="HTH-TYPE TRANSCRIPTIONAL ACTIVATOR RHAS-RELATED"/>
    <property type="match status" value="1"/>
</dbReference>
<evidence type="ECO:0000256" key="2">
    <source>
        <dbReference type="ARBA" id="ARBA00023125"/>
    </source>
</evidence>
<dbReference type="AlphaFoldDB" id="A0A7W6XUC4"/>
<dbReference type="InterPro" id="IPR018062">
    <property type="entry name" value="HTH_AraC-typ_CS"/>
</dbReference>
<dbReference type="InterPro" id="IPR050204">
    <property type="entry name" value="AraC_XylS_family_regulators"/>
</dbReference>
<proteinExistence type="predicted"/>
<keyword evidence="1" id="KW-0805">Transcription regulation</keyword>
<dbReference type="EMBL" id="JACIHI010000002">
    <property type="protein sequence ID" value="MBB4438157.1"/>
    <property type="molecule type" value="Genomic_DNA"/>
</dbReference>
<dbReference type="PROSITE" id="PS01124">
    <property type="entry name" value="HTH_ARAC_FAMILY_2"/>
    <property type="match status" value="1"/>
</dbReference>
<comment type="caution">
    <text evidence="5">The sequence shown here is derived from an EMBL/GenBank/DDBJ whole genome shotgun (WGS) entry which is preliminary data.</text>
</comment>
<dbReference type="SUPFAM" id="SSF46689">
    <property type="entry name" value="Homeodomain-like"/>
    <property type="match status" value="2"/>
</dbReference>
<dbReference type="GO" id="GO:0043565">
    <property type="term" value="F:sequence-specific DNA binding"/>
    <property type="evidence" value="ECO:0007669"/>
    <property type="project" value="InterPro"/>
</dbReference>
<evidence type="ECO:0000256" key="3">
    <source>
        <dbReference type="ARBA" id="ARBA00023163"/>
    </source>
</evidence>
<dbReference type="InterPro" id="IPR020449">
    <property type="entry name" value="Tscrpt_reg_AraC-type_HTH"/>
</dbReference>